<dbReference type="Proteomes" id="UP000558192">
    <property type="component" value="Unassembled WGS sequence"/>
</dbReference>
<dbReference type="EMBL" id="JAATJC010000001">
    <property type="protein sequence ID" value="NJC06856.1"/>
    <property type="molecule type" value="Genomic_DNA"/>
</dbReference>
<sequence>MQLLHTGAFGADQSCAPSSFANIAVLGSANDQEERFPTLQRHFFRPGELAAFLDEWMEDADAAIG</sequence>
<comment type="caution">
    <text evidence="1">The sequence shown here is derived from an EMBL/GenBank/DDBJ whole genome shotgun (WGS) entry which is preliminary data.</text>
</comment>
<accession>A0A7X5Y8B4</accession>
<evidence type="ECO:0000313" key="1">
    <source>
        <dbReference type="EMBL" id="NJC06856.1"/>
    </source>
</evidence>
<gene>
    <name evidence="1" type="ORF">GGQ97_002649</name>
</gene>
<dbReference type="AlphaFoldDB" id="A0A7X5Y8B4"/>
<dbReference type="RefSeq" id="WP_168070331.1">
    <property type="nucleotide sequence ID" value="NZ_JAATJC010000001.1"/>
</dbReference>
<organism evidence="1 2">
    <name type="scientific">Sphingomonas kaistensis</name>
    <dbReference type="NCBI Taxonomy" id="298708"/>
    <lineage>
        <taxon>Bacteria</taxon>
        <taxon>Pseudomonadati</taxon>
        <taxon>Pseudomonadota</taxon>
        <taxon>Alphaproteobacteria</taxon>
        <taxon>Sphingomonadales</taxon>
        <taxon>Sphingomonadaceae</taxon>
        <taxon>Sphingomonas</taxon>
    </lineage>
</organism>
<name>A0A7X5Y8B4_9SPHN</name>
<proteinExistence type="predicted"/>
<evidence type="ECO:0000313" key="2">
    <source>
        <dbReference type="Proteomes" id="UP000558192"/>
    </source>
</evidence>
<reference evidence="1 2" key="1">
    <citation type="submission" date="2020-03" db="EMBL/GenBank/DDBJ databases">
        <title>Genomic Encyclopedia of Type Strains, Phase IV (KMG-IV): sequencing the most valuable type-strain genomes for metagenomic binning, comparative biology and taxonomic classification.</title>
        <authorList>
            <person name="Goeker M."/>
        </authorList>
    </citation>
    <scope>NUCLEOTIDE SEQUENCE [LARGE SCALE GENOMIC DNA]</scope>
    <source>
        <strain evidence="1 2">DSM 16846</strain>
    </source>
</reference>
<keyword evidence="2" id="KW-1185">Reference proteome</keyword>
<protein>
    <submittedName>
        <fullName evidence="1">Uncharacterized protein</fullName>
    </submittedName>
</protein>